<keyword evidence="3" id="KW-0597">Phosphoprotein</keyword>
<dbReference type="STRING" id="133381.A0A2T9ZDW2"/>
<gene>
    <name evidence="15" type="ORF">BB560_002760</name>
</gene>
<dbReference type="SMART" id="SM00220">
    <property type="entry name" value="S_TKc"/>
    <property type="match status" value="1"/>
</dbReference>
<evidence type="ECO:0000256" key="4">
    <source>
        <dbReference type="ARBA" id="ARBA00022679"/>
    </source>
</evidence>
<feature type="binding site" evidence="11">
    <location>
        <position position="202"/>
    </location>
    <ligand>
        <name>ATP</name>
        <dbReference type="ChEBI" id="CHEBI:30616"/>
    </ligand>
</feature>
<feature type="domain" description="Protein kinase" evidence="13">
    <location>
        <begin position="173"/>
        <end position="479"/>
    </location>
</feature>
<keyword evidence="5 11" id="KW-0547">Nucleotide-binding</keyword>
<evidence type="ECO:0000256" key="9">
    <source>
        <dbReference type="ARBA" id="ARBA00047899"/>
    </source>
</evidence>
<comment type="caution">
    <text evidence="15">The sequence shown here is derived from an EMBL/GenBank/DDBJ whole genome shotgun (WGS) entry which is preliminary data.</text>
</comment>
<keyword evidence="4" id="KW-0808">Transferase</keyword>
<comment type="catalytic activity">
    <reaction evidence="9">
        <text>L-threonyl-[protein] + ATP = O-phospho-L-threonyl-[protein] + ADP + H(+)</text>
        <dbReference type="Rhea" id="RHEA:46608"/>
        <dbReference type="Rhea" id="RHEA-COMP:11060"/>
        <dbReference type="Rhea" id="RHEA-COMP:11605"/>
        <dbReference type="ChEBI" id="CHEBI:15378"/>
        <dbReference type="ChEBI" id="CHEBI:30013"/>
        <dbReference type="ChEBI" id="CHEBI:30616"/>
        <dbReference type="ChEBI" id="CHEBI:61977"/>
        <dbReference type="ChEBI" id="CHEBI:456216"/>
        <dbReference type="EC" id="2.7.11.1"/>
    </reaction>
</comment>
<feature type="domain" description="AGC-kinase C-terminal" evidence="14">
    <location>
        <begin position="480"/>
        <end position="527"/>
    </location>
</feature>
<dbReference type="Gene3D" id="1.10.510.10">
    <property type="entry name" value="Transferase(Phosphotransferase) domain 1"/>
    <property type="match status" value="1"/>
</dbReference>
<feature type="region of interest" description="Disordered" evidence="12">
    <location>
        <begin position="1"/>
        <end position="76"/>
    </location>
</feature>
<dbReference type="AlphaFoldDB" id="A0A2T9ZDW2"/>
<evidence type="ECO:0000256" key="1">
    <source>
        <dbReference type="ARBA" id="ARBA00012513"/>
    </source>
</evidence>
<dbReference type="SMART" id="SM00133">
    <property type="entry name" value="S_TK_X"/>
    <property type="match status" value="1"/>
</dbReference>
<dbReference type="InterPro" id="IPR000719">
    <property type="entry name" value="Prot_kinase_dom"/>
</dbReference>
<dbReference type="Gene3D" id="3.30.200.20">
    <property type="entry name" value="Phosphorylase Kinase, domain 1"/>
    <property type="match status" value="1"/>
</dbReference>
<evidence type="ECO:0000259" key="13">
    <source>
        <dbReference type="PROSITE" id="PS50011"/>
    </source>
</evidence>
<protein>
    <recommendedName>
        <fullName evidence="1">non-specific serine/threonine protein kinase</fullName>
        <ecNumber evidence="1">2.7.11.1</ecNumber>
    </recommendedName>
</protein>
<dbReference type="SUPFAM" id="SSF56112">
    <property type="entry name" value="Protein kinase-like (PK-like)"/>
    <property type="match status" value="1"/>
</dbReference>
<keyword evidence="6" id="KW-0418">Kinase</keyword>
<keyword evidence="16" id="KW-1185">Reference proteome</keyword>
<dbReference type="PANTHER" id="PTHR22988">
    <property type="entry name" value="MYOTONIC DYSTROPHY S/T KINASE-RELATED"/>
    <property type="match status" value="1"/>
</dbReference>
<accession>A0A2T9ZDW2</accession>
<feature type="compositionally biased region" description="Polar residues" evidence="12">
    <location>
        <begin position="9"/>
        <end position="41"/>
    </location>
</feature>
<dbReference type="EMBL" id="MBFS01000336">
    <property type="protein sequence ID" value="PVV02776.1"/>
    <property type="molecule type" value="Genomic_DNA"/>
</dbReference>
<organism evidence="15 16">
    <name type="scientific">Smittium megazygosporum</name>
    <dbReference type="NCBI Taxonomy" id="133381"/>
    <lineage>
        <taxon>Eukaryota</taxon>
        <taxon>Fungi</taxon>
        <taxon>Fungi incertae sedis</taxon>
        <taxon>Zoopagomycota</taxon>
        <taxon>Kickxellomycotina</taxon>
        <taxon>Harpellomycetes</taxon>
        <taxon>Harpellales</taxon>
        <taxon>Legeriomycetaceae</taxon>
        <taxon>Smittium</taxon>
    </lineage>
</organism>
<evidence type="ECO:0000256" key="11">
    <source>
        <dbReference type="PROSITE-ProRule" id="PRU10141"/>
    </source>
</evidence>
<evidence type="ECO:0000256" key="3">
    <source>
        <dbReference type="ARBA" id="ARBA00022553"/>
    </source>
</evidence>
<feature type="non-terminal residue" evidence="15">
    <location>
        <position position="527"/>
    </location>
</feature>
<evidence type="ECO:0000256" key="12">
    <source>
        <dbReference type="SAM" id="MobiDB-lite"/>
    </source>
</evidence>
<evidence type="ECO:0000256" key="7">
    <source>
        <dbReference type="ARBA" id="ARBA00022840"/>
    </source>
</evidence>
<evidence type="ECO:0000313" key="15">
    <source>
        <dbReference type="EMBL" id="PVV02776.1"/>
    </source>
</evidence>
<dbReference type="CDD" id="cd21773">
    <property type="entry name" value="MobB_CBK1"/>
    <property type="match status" value="1"/>
</dbReference>
<reference evidence="15 16" key="1">
    <citation type="journal article" date="2018" name="MBio">
        <title>Comparative Genomics Reveals the Core Gene Toolbox for the Fungus-Insect Symbiosis.</title>
        <authorList>
            <person name="Wang Y."/>
            <person name="Stata M."/>
            <person name="Wang W."/>
            <person name="Stajich J.E."/>
            <person name="White M.M."/>
            <person name="Moncalvo J.M."/>
        </authorList>
    </citation>
    <scope>NUCLEOTIDE SEQUENCE [LARGE SCALE GENOMIC DNA]</scope>
    <source>
        <strain evidence="15 16">SC-DP-2</strain>
    </source>
</reference>
<comment type="catalytic activity">
    <reaction evidence="10">
        <text>L-seryl-[protein] + ATP = O-phospho-L-seryl-[protein] + ADP + H(+)</text>
        <dbReference type="Rhea" id="RHEA:17989"/>
        <dbReference type="Rhea" id="RHEA-COMP:9863"/>
        <dbReference type="Rhea" id="RHEA-COMP:11604"/>
        <dbReference type="ChEBI" id="CHEBI:15378"/>
        <dbReference type="ChEBI" id="CHEBI:29999"/>
        <dbReference type="ChEBI" id="CHEBI:30616"/>
        <dbReference type="ChEBI" id="CHEBI:83421"/>
        <dbReference type="ChEBI" id="CHEBI:456216"/>
        <dbReference type="EC" id="2.7.11.1"/>
    </reaction>
</comment>
<dbReference type="PROSITE" id="PS51285">
    <property type="entry name" value="AGC_KINASE_CTER"/>
    <property type="match status" value="1"/>
</dbReference>
<evidence type="ECO:0000259" key="14">
    <source>
        <dbReference type="PROSITE" id="PS51285"/>
    </source>
</evidence>
<dbReference type="PROSITE" id="PS00108">
    <property type="entry name" value="PROTEIN_KINASE_ST"/>
    <property type="match status" value="1"/>
</dbReference>
<dbReference type="InterPro" id="IPR000961">
    <property type="entry name" value="AGC-kinase_C"/>
</dbReference>
<keyword evidence="7 11" id="KW-0067">ATP-binding</keyword>
<feature type="compositionally biased region" description="Polar residues" evidence="12">
    <location>
        <begin position="50"/>
        <end position="76"/>
    </location>
</feature>
<dbReference type="PROSITE" id="PS50011">
    <property type="entry name" value="PROTEIN_KINASE_DOM"/>
    <property type="match status" value="1"/>
</dbReference>
<dbReference type="InterPro" id="IPR050839">
    <property type="entry name" value="Rho-assoc_Ser/Thr_Kinase"/>
</dbReference>
<evidence type="ECO:0000256" key="6">
    <source>
        <dbReference type="ARBA" id="ARBA00022777"/>
    </source>
</evidence>
<keyword evidence="2" id="KW-0723">Serine/threonine-protein kinase</keyword>
<name>A0A2T9ZDW2_9FUNG</name>
<evidence type="ECO:0000313" key="16">
    <source>
        <dbReference type="Proteomes" id="UP000245609"/>
    </source>
</evidence>
<dbReference type="InterPro" id="IPR011009">
    <property type="entry name" value="Kinase-like_dom_sf"/>
</dbReference>
<evidence type="ECO:0000256" key="2">
    <source>
        <dbReference type="ARBA" id="ARBA00022527"/>
    </source>
</evidence>
<dbReference type="InterPro" id="IPR017441">
    <property type="entry name" value="Protein_kinase_ATP_BS"/>
</dbReference>
<dbReference type="PROSITE" id="PS00107">
    <property type="entry name" value="PROTEIN_KINASE_ATP"/>
    <property type="match status" value="1"/>
</dbReference>
<dbReference type="OrthoDB" id="3638488at2759"/>
<evidence type="ECO:0000256" key="10">
    <source>
        <dbReference type="ARBA" id="ARBA00048679"/>
    </source>
</evidence>
<dbReference type="InterPro" id="IPR008271">
    <property type="entry name" value="Ser/Thr_kinase_AS"/>
</dbReference>
<dbReference type="GO" id="GO:0004674">
    <property type="term" value="F:protein serine/threonine kinase activity"/>
    <property type="evidence" value="ECO:0007669"/>
    <property type="project" value="UniProtKB-KW"/>
</dbReference>
<evidence type="ECO:0000256" key="8">
    <source>
        <dbReference type="ARBA" id="ARBA00038271"/>
    </source>
</evidence>
<dbReference type="PANTHER" id="PTHR22988:SF76">
    <property type="entry name" value="CHROMOSOME UNDETERMINED SCAFFOLD_135, WHOLE GENOME SHOTGUN SEQUENCE"/>
    <property type="match status" value="1"/>
</dbReference>
<sequence length="527" mass="60160">MASAEGISDQISSQYSSTIESENVQPKSDQNSSGLNTQPEQANPIALVLQQGSSDGASHASIQNPISETSTDTMDDQAQTYTTPKQSLIFRSPGLYSKPTIDKAKKAKLKIESFYKDFVIQCIERNKRCTALELKLANDSGSLERKQRLLTELGNKEGNYLRLKRTRLGVQDFQTVKIIGRGAFGEVRLVQQRDSGKIYAMKVLRKADMIEKDQLAHVRAERDVLAESDSQWVVQLYFSFQDESRLYLIMEFLPGGDLMSMLIKYDIFPEDVTRFYIAECVLAISEVHKLSFVHRDIKPDNILIGRDGHIKLSDFGLSTGFYRQHTSSYYRKLMETDDIKDTPNSNDIEATRREINLTFSSKEKLMTWKKTRRQLAYSTVGTPDYIAPEIFLQTGYDKSCDWWSLGAIMYECLVGFPPFCSESSHDTYRKILNWKHYLEYPPGTQLSNESVNLINSFLCDRESRIGNADESEIKSHPFFIGVDWEHLRSHTQPPWTPKLKSITDTTYFPTDEIDQSSSIFNNSNSPE</sequence>
<proteinExistence type="inferred from homology"/>
<dbReference type="Proteomes" id="UP000245609">
    <property type="component" value="Unassembled WGS sequence"/>
</dbReference>
<comment type="similarity">
    <text evidence="8">Belongs to the protein kinase superfamily. STE Ser/Thr protein kinase family. COT1 subfamily.</text>
</comment>
<dbReference type="FunFam" id="3.30.200.20:FF:000192">
    <property type="entry name" value="Serine/threonine-protein kinase cot-1"/>
    <property type="match status" value="1"/>
</dbReference>
<dbReference type="GO" id="GO:0005524">
    <property type="term" value="F:ATP binding"/>
    <property type="evidence" value="ECO:0007669"/>
    <property type="project" value="UniProtKB-UniRule"/>
</dbReference>
<evidence type="ECO:0000256" key="5">
    <source>
        <dbReference type="ARBA" id="ARBA00022741"/>
    </source>
</evidence>
<dbReference type="EC" id="2.7.11.1" evidence="1"/>
<dbReference type="Pfam" id="PF00069">
    <property type="entry name" value="Pkinase"/>
    <property type="match status" value="2"/>
</dbReference>